<name>A0AAD6SCX1_9AGAR</name>
<keyword evidence="4" id="KW-1185">Reference proteome</keyword>
<dbReference type="EMBL" id="JARJCM010000156">
    <property type="protein sequence ID" value="KAJ7025244.1"/>
    <property type="molecule type" value="Genomic_DNA"/>
</dbReference>
<feature type="non-terminal residue" evidence="3">
    <location>
        <position position="262"/>
    </location>
</feature>
<feature type="region of interest" description="Disordered" evidence="1">
    <location>
        <begin position="40"/>
        <end position="59"/>
    </location>
</feature>
<sequence length="262" mass="29981">DLLEHVDELAAHDALPTLEDLLGHARVLRECYATQGAYERSLDKSEHDDASQTENFPEGLTWTPPCAPEALIIEPDKPLNGPQPHKEPPGFDGDRVLSNSIIFLREFGWWIEMNYAIPEGDVGRLLEIMKINIFTFAGTANQNYVGYMLDLYVLLQFECSPDLKDGLLDNLLFNLEGGAGDFVEADITQEWFNRWLEEVLLRMYKDEELHQFRSGRSMGHAAVNCFDRGYERLDGGKMKEYVERSTEYATLLREMELLRSAQ</sequence>
<evidence type="ECO:0000256" key="1">
    <source>
        <dbReference type="SAM" id="MobiDB-lite"/>
    </source>
</evidence>
<organism evidence="3 4">
    <name type="scientific">Mycena alexandri</name>
    <dbReference type="NCBI Taxonomy" id="1745969"/>
    <lineage>
        <taxon>Eukaryota</taxon>
        <taxon>Fungi</taxon>
        <taxon>Dikarya</taxon>
        <taxon>Basidiomycota</taxon>
        <taxon>Agaricomycotina</taxon>
        <taxon>Agaricomycetes</taxon>
        <taxon>Agaricomycetidae</taxon>
        <taxon>Agaricales</taxon>
        <taxon>Marasmiineae</taxon>
        <taxon>Mycenaceae</taxon>
        <taxon>Mycena</taxon>
    </lineage>
</organism>
<dbReference type="Proteomes" id="UP001218188">
    <property type="component" value="Unassembled WGS sequence"/>
</dbReference>
<gene>
    <name evidence="3" type="ORF">C8F04DRAFT_921804</name>
</gene>
<dbReference type="Pfam" id="PF20231">
    <property type="entry name" value="DUF6589"/>
    <property type="match status" value="1"/>
</dbReference>
<accession>A0AAD6SCX1</accession>
<protein>
    <recommendedName>
        <fullName evidence="2">DUF6589 domain-containing protein</fullName>
    </recommendedName>
</protein>
<feature type="domain" description="DUF6589" evidence="2">
    <location>
        <begin position="6"/>
        <end position="201"/>
    </location>
</feature>
<feature type="non-terminal residue" evidence="3">
    <location>
        <position position="1"/>
    </location>
</feature>
<reference evidence="3" key="1">
    <citation type="submission" date="2023-03" db="EMBL/GenBank/DDBJ databases">
        <title>Massive genome expansion in bonnet fungi (Mycena s.s.) driven by repeated elements and novel gene families across ecological guilds.</title>
        <authorList>
            <consortium name="Lawrence Berkeley National Laboratory"/>
            <person name="Harder C.B."/>
            <person name="Miyauchi S."/>
            <person name="Viragh M."/>
            <person name="Kuo A."/>
            <person name="Thoen E."/>
            <person name="Andreopoulos B."/>
            <person name="Lu D."/>
            <person name="Skrede I."/>
            <person name="Drula E."/>
            <person name="Henrissat B."/>
            <person name="Morin E."/>
            <person name="Kohler A."/>
            <person name="Barry K."/>
            <person name="LaButti K."/>
            <person name="Morin E."/>
            <person name="Salamov A."/>
            <person name="Lipzen A."/>
            <person name="Mereny Z."/>
            <person name="Hegedus B."/>
            <person name="Baldrian P."/>
            <person name="Stursova M."/>
            <person name="Weitz H."/>
            <person name="Taylor A."/>
            <person name="Grigoriev I.V."/>
            <person name="Nagy L.G."/>
            <person name="Martin F."/>
            <person name="Kauserud H."/>
        </authorList>
    </citation>
    <scope>NUCLEOTIDE SEQUENCE</scope>
    <source>
        <strain evidence="3">CBHHK200</strain>
    </source>
</reference>
<comment type="caution">
    <text evidence="3">The sequence shown here is derived from an EMBL/GenBank/DDBJ whole genome shotgun (WGS) entry which is preliminary data.</text>
</comment>
<evidence type="ECO:0000313" key="3">
    <source>
        <dbReference type="EMBL" id="KAJ7025244.1"/>
    </source>
</evidence>
<evidence type="ECO:0000259" key="2">
    <source>
        <dbReference type="Pfam" id="PF20231"/>
    </source>
</evidence>
<dbReference type="InterPro" id="IPR046496">
    <property type="entry name" value="DUF6589"/>
</dbReference>
<evidence type="ECO:0000313" key="4">
    <source>
        <dbReference type="Proteomes" id="UP001218188"/>
    </source>
</evidence>
<proteinExistence type="predicted"/>
<feature type="compositionally biased region" description="Basic and acidic residues" evidence="1">
    <location>
        <begin position="40"/>
        <end position="50"/>
    </location>
</feature>
<dbReference type="AlphaFoldDB" id="A0AAD6SCX1"/>